<dbReference type="AlphaFoldDB" id="A0A4U6QBQ9"/>
<evidence type="ECO:0000313" key="4">
    <source>
        <dbReference type="Proteomes" id="UP000306985"/>
    </source>
</evidence>
<dbReference type="GO" id="GO:0016757">
    <property type="term" value="F:glycosyltransferase activity"/>
    <property type="evidence" value="ECO:0007669"/>
    <property type="project" value="InterPro"/>
</dbReference>
<evidence type="ECO:0000259" key="2">
    <source>
        <dbReference type="Pfam" id="PF00534"/>
    </source>
</evidence>
<keyword evidence="4" id="KW-1185">Reference proteome</keyword>
<evidence type="ECO:0000256" key="1">
    <source>
        <dbReference type="ARBA" id="ARBA00022679"/>
    </source>
</evidence>
<dbReference type="OrthoDB" id="9814612at2"/>
<proteinExistence type="predicted"/>
<evidence type="ECO:0000313" key="3">
    <source>
        <dbReference type="EMBL" id="TKV57352.1"/>
    </source>
</evidence>
<sequence>MKPSGSLTSAVLYLAVVPFYRQECIDALQEAMGDRVTIFTGDRHCDPTVRTGIRSDQYVAVSNRFIAGRRLLLQTGHWGQVLRADVAILDLNPRSLTAWILTLARWALRRRTLLWGHLHPRAGADSRTNSLRQFLRRISNGTVLYGYDSVLLARAALPDQPVWVAPNSLYRKAQLGPAGSVDGRNLILYVGRLEPAKKVDQLVRAFAAAGLAGNSTRLCIVGTGSMADDLAALAETLGCADAVDFTGQVTDPRVLRDIYDRTILSVSPGYAGLSLTQSLGFGVPMLVSRHEPHAPEIELAGFGNVLFYDDQTELTEILQSINGFQQPEPSEVRRPVLDYYCAEDMAAGLQAACEGRMQNLVLATGWPLSSVDITEDAV</sequence>
<dbReference type="EMBL" id="SZZH01000005">
    <property type="protein sequence ID" value="TKV57352.1"/>
    <property type="molecule type" value="Genomic_DNA"/>
</dbReference>
<feature type="domain" description="Glycosyl transferase family 1" evidence="2">
    <location>
        <begin position="179"/>
        <end position="316"/>
    </location>
</feature>
<dbReference type="PANTHER" id="PTHR12526">
    <property type="entry name" value="GLYCOSYLTRANSFERASE"/>
    <property type="match status" value="1"/>
</dbReference>
<dbReference type="SUPFAM" id="SSF53756">
    <property type="entry name" value="UDP-Glycosyltransferase/glycogen phosphorylase"/>
    <property type="match status" value="1"/>
</dbReference>
<dbReference type="Proteomes" id="UP000306985">
    <property type="component" value="Unassembled WGS sequence"/>
</dbReference>
<dbReference type="CDD" id="cd03801">
    <property type="entry name" value="GT4_PimA-like"/>
    <property type="match status" value="1"/>
</dbReference>
<gene>
    <name evidence="3" type="ORF">FDO65_17665</name>
</gene>
<name>A0A4U6QBQ9_9ACTN</name>
<dbReference type="Gene3D" id="3.40.50.2000">
    <property type="entry name" value="Glycogen Phosphorylase B"/>
    <property type="match status" value="2"/>
</dbReference>
<organism evidence="3 4">
    <name type="scientific">Nakamurella flava</name>
    <dbReference type="NCBI Taxonomy" id="2576308"/>
    <lineage>
        <taxon>Bacteria</taxon>
        <taxon>Bacillati</taxon>
        <taxon>Actinomycetota</taxon>
        <taxon>Actinomycetes</taxon>
        <taxon>Nakamurellales</taxon>
        <taxon>Nakamurellaceae</taxon>
        <taxon>Nakamurella</taxon>
    </lineage>
</organism>
<protein>
    <submittedName>
        <fullName evidence="3">Glycosyltransferase family 4 protein</fullName>
    </submittedName>
</protein>
<keyword evidence="1 3" id="KW-0808">Transferase</keyword>
<reference evidence="3 4" key="1">
    <citation type="submission" date="2019-05" db="EMBL/GenBank/DDBJ databases">
        <title>Nakamurella sp. N5BH11, whole genome shotgun sequence.</title>
        <authorList>
            <person name="Tuo L."/>
        </authorList>
    </citation>
    <scope>NUCLEOTIDE SEQUENCE [LARGE SCALE GENOMIC DNA]</scope>
    <source>
        <strain evidence="3 4">N5BH11</strain>
    </source>
</reference>
<dbReference type="Pfam" id="PF00534">
    <property type="entry name" value="Glycos_transf_1"/>
    <property type="match status" value="1"/>
</dbReference>
<accession>A0A4U6QBQ9</accession>
<dbReference type="InterPro" id="IPR001296">
    <property type="entry name" value="Glyco_trans_1"/>
</dbReference>
<dbReference type="RefSeq" id="WP_137451056.1">
    <property type="nucleotide sequence ID" value="NZ_SZZH01000005.1"/>
</dbReference>
<comment type="caution">
    <text evidence="3">The sequence shown here is derived from an EMBL/GenBank/DDBJ whole genome shotgun (WGS) entry which is preliminary data.</text>
</comment>